<protein>
    <recommendedName>
        <fullName evidence="4">Glycosyltransferase RgtA/B/C/D-like domain-containing protein</fullName>
    </recommendedName>
</protein>
<proteinExistence type="predicted"/>
<feature type="transmembrane region" description="Helical" evidence="1">
    <location>
        <begin position="239"/>
        <end position="256"/>
    </location>
</feature>
<reference evidence="2 3" key="1">
    <citation type="submission" date="2019-03" db="EMBL/GenBank/DDBJ databases">
        <title>Dyadobacter AR-3-6 sp. nov., isolated from arctic soil.</title>
        <authorList>
            <person name="Chaudhary D.K."/>
        </authorList>
    </citation>
    <scope>NUCLEOTIDE SEQUENCE [LARGE SCALE GENOMIC DNA]</scope>
    <source>
        <strain evidence="2 3">AR-3-6</strain>
    </source>
</reference>
<gene>
    <name evidence="2" type="ORF">E0F88_17020</name>
</gene>
<dbReference type="AlphaFoldDB" id="A0A4R5DLB8"/>
<comment type="caution">
    <text evidence="2">The sequence shown here is derived from an EMBL/GenBank/DDBJ whole genome shotgun (WGS) entry which is preliminary data.</text>
</comment>
<name>A0A4R5DLB8_9BACT</name>
<evidence type="ECO:0008006" key="4">
    <source>
        <dbReference type="Google" id="ProtNLM"/>
    </source>
</evidence>
<feature type="transmembrane region" description="Helical" evidence="1">
    <location>
        <begin position="308"/>
        <end position="331"/>
    </location>
</feature>
<feature type="transmembrane region" description="Helical" evidence="1">
    <location>
        <begin position="179"/>
        <end position="195"/>
    </location>
</feature>
<dbReference type="RefSeq" id="WP_131959463.1">
    <property type="nucleotide sequence ID" value="NZ_SMFL01000005.1"/>
</dbReference>
<dbReference type="Proteomes" id="UP000294850">
    <property type="component" value="Unassembled WGS sequence"/>
</dbReference>
<evidence type="ECO:0000313" key="3">
    <source>
        <dbReference type="Proteomes" id="UP000294850"/>
    </source>
</evidence>
<keyword evidence="3" id="KW-1185">Reference proteome</keyword>
<evidence type="ECO:0000256" key="1">
    <source>
        <dbReference type="SAM" id="Phobius"/>
    </source>
</evidence>
<feature type="transmembrane region" description="Helical" evidence="1">
    <location>
        <begin position="276"/>
        <end position="296"/>
    </location>
</feature>
<organism evidence="2 3">
    <name type="scientific">Dyadobacter psychrotolerans</name>
    <dbReference type="NCBI Taxonomy" id="2541721"/>
    <lineage>
        <taxon>Bacteria</taxon>
        <taxon>Pseudomonadati</taxon>
        <taxon>Bacteroidota</taxon>
        <taxon>Cytophagia</taxon>
        <taxon>Cytophagales</taxon>
        <taxon>Spirosomataceae</taxon>
        <taxon>Dyadobacter</taxon>
    </lineage>
</organism>
<feature type="transmembrane region" description="Helical" evidence="1">
    <location>
        <begin position="125"/>
        <end position="144"/>
    </location>
</feature>
<feature type="transmembrane region" description="Helical" evidence="1">
    <location>
        <begin position="428"/>
        <end position="447"/>
    </location>
</feature>
<accession>A0A4R5DLB8</accession>
<feature type="transmembrane region" description="Helical" evidence="1">
    <location>
        <begin position="405"/>
        <end position="422"/>
    </location>
</feature>
<sequence length="630" mass="71812">MAQVALPGVAQFALPEVAQFAPLFSAKLQDMLKKTITGRYEPILFVLISLAIVLIYCAYFFEFRVNYPQHEDSMMANFVRLWDDSTWAKRLDDWGGFSFGHRYYYARAVSLIAAKLNGGYLDLTVTMWGGIIMSVLFTAVFAWLLVQSGLPIINLLPAVLLLFNPRLRDYIFWALTNQLYPPSLLFALLAVILVLKDSKLWFVAAVFSALIAAGSFSSGLLAFPSVALALFLRRKYPQLLMWLLVTAVTFALYFRNYNHPGWGLPYINPGEPSFTLFNKLIYLVTCTGGVVMFEPGKVDVDTIWRMRFWPSILLGSLCWAILLYGIFVGWFGSYLVRLKGKNSFNTILSVIEKQYLWFKAHPKSRLFFTSVTALLFVTTYMVIIGRTNPADGSQIFEKRLKLYPIITEILAYSMALVLFQAINLRKLVFYTGLAGSFCIWLLSYFFLVQQTKVESRNYLTLIFNYKNNNNSFLANYGAWGGASQQGEKAQYEPSIKAGVLTVEFVDFLKGARMSQDTSILPVLNVISQNGNGYDFLVPGIRSGERNSSDYFVILKNQDYEFLVNLNLERNTILQFLKTRTYYIGELRGNISNLSFPEGEYQVGILKAGTNPVYRMQSDRINIKRKANEWW</sequence>
<dbReference type="EMBL" id="SMFL01000005">
    <property type="protein sequence ID" value="TDE14879.1"/>
    <property type="molecule type" value="Genomic_DNA"/>
</dbReference>
<keyword evidence="1" id="KW-0812">Transmembrane</keyword>
<keyword evidence="1" id="KW-0472">Membrane</keyword>
<feature type="transmembrane region" description="Helical" evidence="1">
    <location>
        <begin position="201"/>
        <end position="232"/>
    </location>
</feature>
<evidence type="ECO:0000313" key="2">
    <source>
        <dbReference type="EMBL" id="TDE14879.1"/>
    </source>
</evidence>
<feature type="transmembrane region" description="Helical" evidence="1">
    <location>
        <begin position="42"/>
        <end position="61"/>
    </location>
</feature>
<keyword evidence="1" id="KW-1133">Transmembrane helix</keyword>
<feature type="transmembrane region" description="Helical" evidence="1">
    <location>
        <begin position="366"/>
        <end position="384"/>
    </location>
</feature>